<dbReference type="EMBL" id="JAGSCS010000013">
    <property type="protein sequence ID" value="MBR0576692.1"/>
    <property type="molecule type" value="Genomic_DNA"/>
</dbReference>
<feature type="transmembrane region" description="Helical" evidence="1">
    <location>
        <begin position="117"/>
        <end position="138"/>
    </location>
</feature>
<proteinExistence type="predicted"/>
<sequence>MTHKKYRAFFAWEHEREEKWLDTQSDKGLQLIRGGGISYVFEEGTPGEYAYKILLLDELPTHSKSRDFLRFLEETGVEVVGSYMRWVYLRRRRAEGPFEIYSDVDSKILHLKKIRTLLLGLLPLEAAAFLGNAGIGLHGSPGNFLLSLLLGFILVMIITHSLQITGKLKDLAQERVIHE</sequence>
<gene>
    <name evidence="2" type="ORF">KCG48_10125</name>
</gene>
<dbReference type="RefSeq" id="WP_211802008.1">
    <property type="nucleotide sequence ID" value="NZ_JAGSCS010000013.1"/>
</dbReference>
<organism evidence="2 3">
    <name type="scientific">Proteiniclasticum sediminis</name>
    <dbReference type="NCBI Taxonomy" id="2804028"/>
    <lineage>
        <taxon>Bacteria</taxon>
        <taxon>Bacillati</taxon>
        <taxon>Bacillota</taxon>
        <taxon>Clostridia</taxon>
        <taxon>Eubacteriales</taxon>
        <taxon>Clostridiaceae</taxon>
        <taxon>Proteiniclasticum</taxon>
    </lineage>
</organism>
<protein>
    <submittedName>
        <fullName evidence="2">DUF2812 domain-containing protein</fullName>
    </submittedName>
</protein>
<keyword evidence="3" id="KW-1185">Reference proteome</keyword>
<dbReference type="Proteomes" id="UP000675379">
    <property type="component" value="Unassembled WGS sequence"/>
</dbReference>
<dbReference type="InterPro" id="IPR021359">
    <property type="entry name" value="DUF2812"/>
</dbReference>
<evidence type="ECO:0000313" key="2">
    <source>
        <dbReference type="EMBL" id="MBR0576692.1"/>
    </source>
</evidence>
<name>A0A941CR39_9CLOT</name>
<keyword evidence="1" id="KW-0472">Membrane</keyword>
<feature type="transmembrane region" description="Helical" evidence="1">
    <location>
        <begin position="144"/>
        <end position="162"/>
    </location>
</feature>
<reference evidence="2" key="1">
    <citation type="submission" date="2021-04" db="EMBL/GenBank/DDBJ databases">
        <title>Proteiniclasticum sedimins sp. nov., an obligate anaerobic bacterium isolated from anaerobic sludge.</title>
        <authorList>
            <person name="Liu J."/>
        </authorList>
    </citation>
    <scope>NUCLEOTIDE SEQUENCE</scope>
    <source>
        <strain evidence="2">BAD-10</strain>
    </source>
</reference>
<evidence type="ECO:0000256" key="1">
    <source>
        <dbReference type="SAM" id="Phobius"/>
    </source>
</evidence>
<comment type="caution">
    <text evidence="2">The sequence shown here is derived from an EMBL/GenBank/DDBJ whole genome shotgun (WGS) entry which is preliminary data.</text>
</comment>
<dbReference type="AlphaFoldDB" id="A0A941CR39"/>
<accession>A0A941CR39</accession>
<keyword evidence="1" id="KW-1133">Transmembrane helix</keyword>
<keyword evidence="1" id="KW-0812">Transmembrane</keyword>
<evidence type="ECO:0000313" key="3">
    <source>
        <dbReference type="Proteomes" id="UP000675379"/>
    </source>
</evidence>
<dbReference type="Pfam" id="PF11193">
    <property type="entry name" value="DUF2812"/>
    <property type="match status" value="1"/>
</dbReference>